<organism evidence="4 5">
    <name type="scientific">Peptostreptococcus equinus</name>
    <dbReference type="NCBI Taxonomy" id="3003601"/>
    <lineage>
        <taxon>Bacteria</taxon>
        <taxon>Bacillati</taxon>
        <taxon>Bacillota</taxon>
        <taxon>Clostridia</taxon>
        <taxon>Peptostreptococcales</taxon>
        <taxon>Peptostreptococcaceae</taxon>
        <taxon>Peptostreptococcus</taxon>
    </lineage>
</organism>
<keyword evidence="4" id="KW-0808">Transferase</keyword>
<evidence type="ECO:0000256" key="1">
    <source>
        <dbReference type="ARBA" id="ARBA00006464"/>
    </source>
</evidence>
<keyword evidence="2" id="KW-0812">Transmembrane</keyword>
<dbReference type="PANTHER" id="PTHR30576:SF0">
    <property type="entry name" value="UNDECAPRENYL-PHOSPHATE N-ACETYLGALACTOSAMINYL 1-PHOSPHATE TRANSFERASE-RELATED"/>
    <property type="match status" value="1"/>
</dbReference>
<dbReference type="PANTHER" id="PTHR30576">
    <property type="entry name" value="COLANIC BIOSYNTHESIS UDP-GLUCOSE LIPID CARRIER TRANSFERASE"/>
    <property type="match status" value="1"/>
</dbReference>
<evidence type="ECO:0000313" key="5">
    <source>
        <dbReference type="Proteomes" id="UP001164187"/>
    </source>
</evidence>
<keyword evidence="2" id="KW-1133">Transmembrane helix</keyword>
<feature type="domain" description="Bacterial sugar transferase" evidence="3">
    <location>
        <begin position="7"/>
        <end position="188"/>
    </location>
</feature>
<gene>
    <name evidence="4" type="ORF">O0R46_06005</name>
</gene>
<sequence length="196" mass="22771">MYKFFLKRVIDILISILAIPFIFITIILVGPIIYMNDKGPIFYNSERIGKNGKTFKMFKLRSMKVNAPDIRNNDGSTFNAETDERVTNVGKFIRKTSLDELPQFINVLLGDMSVIGPRPNLPTVKYDKLSELEKRRLDVKPGITGYNQAYYRNSVDTIEKYINDIYYLENLTFFMDIKIFLKTICSVVRRNNINIS</sequence>
<accession>A0ABY7JQA5</accession>
<dbReference type="Pfam" id="PF02397">
    <property type="entry name" value="Bac_transf"/>
    <property type="match status" value="1"/>
</dbReference>
<feature type="transmembrane region" description="Helical" evidence="2">
    <location>
        <begin position="12"/>
        <end position="34"/>
    </location>
</feature>
<name>A0ABY7JQA5_9FIRM</name>
<comment type="similarity">
    <text evidence="1">Belongs to the bacterial sugar transferase family.</text>
</comment>
<dbReference type="Proteomes" id="UP001164187">
    <property type="component" value="Chromosome"/>
</dbReference>
<dbReference type="InterPro" id="IPR003362">
    <property type="entry name" value="Bact_transf"/>
</dbReference>
<evidence type="ECO:0000259" key="3">
    <source>
        <dbReference type="Pfam" id="PF02397"/>
    </source>
</evidence>
<keyword evidence="2" id="KW-0472">Membrane</keyword>
<dbReference type="GO" id="GO:0016740">
    <property type="term" value="F:transferase activity"/>
    <property type="evidence" value="ECO:0007669"/>
    <property type="project" value="UniProtKB-KW"/>
</dbReference>
<dbReference type="EMBL" id="CP114052">
    <property type="protein sequence ID" value="WAW14160.1"/>
    <property type="molecule type" value="Genomic_DNA"/>
</dbReference>
<proteinExistence type="inferred from homology"/>
<keyword evidence="5" id="KW-1185">Reference proteome</keyword>
<reference evidence="4" key="1">
    <citation type="submission" date="2022-12" db="EMBL/GenBank/DDBJ databases">
        <title>Peptostreptococcus.</title>
        <authorList>
            <person name="Lee S.H."/>
        </authorList>
    </citation>
    <scope>NUCLEOTIDE SEQUENCE</scope>
    <source>
        <strain evidence="4">CBA3647</strain>
    </source>
</reference>
<evidence type="ECO:0000256" key="2">
    <source>
        <dbReference type="SAM" id="Phobius"/>
    </source>
</evidence>
<evidence type="ECO:0000313" key="4">
    <source>
        <dbReference type="EMBL" id="WAW14160.1"/>
    </source>
</evidence>
<dbReference type="RefSeq" id="WP_269310822.1">
    <property type="nucleotide sequence ID" value="NZ_CP114052.1"/>
</dbReference>
<protein>
    <submittedName>
        <fullName evidence="4">Sugar transferase</fullName>
    </submittedName>
</protein>